<dbReference type="OrthoDB" id="9799092at2"/>
<keyword evidence="2" id="KW-1185">Reference proteome</keyword>
<dbReference type="EMBL" id="QXTG01000002">
    <property type="protein sequence ID" value="RIX27513.1"/>
    <property type="molecule type" value="Genomic_DNA"/>
</dbReference>
<dbReference type="RefSeq" id="WP_119481822.1">
    <property type="nucleotide sequence ID" value="NZ_QXTG01000002.1"/>
</dbReference>
<accession>A0A3A1TTF9</accession>
<dbReference type="SUPFAM" id="SSF53335">
    <property type="entry name" value="S-adenosyl-L-methionine-dependent methyltransferases"/>
    <property type="match status" value="1"/>
</dbReference>
<organism evidence="1 2">
    <name type="scientific">Amnibacterium setariae</name>
    <dbReference type="NCBI Taxonomy" id="2306585"/>
    <lineage>
        <taxon>Bacteria</taxon>
        <taxon>Bacillati</taxon>
        <taxon>Actinomycetota</taxon>
        <taxon>Actinomycetes</taxon>
        <taxon>Micrococcales</taxon>
        <taxon>Microbacteriaceae</taxon>
        <taxon>Amnibacterium</taxon>
    </lineage>
</organism>
<evidence type="ECO:0008006" key="3">
    <source>
        <dbReference type="Google" id="ProtNLM"/>
    </source>
</evidence>
<dbReference type="InterPro" id="IPR029063">
    <property type="entry name" value="SAM-dependent_MTases_sf"/>
</dbReference>
<dbReference type="AlphaFoldDB" id="A0A3A1TTF9"/>
<comment type="caution">
    <text evidence="1">The sequence shown here is derived from an EMBL/GenBank/DDBJ whole genome shotgun (WGS) entry which is preliminary data.</text>
</comment>
<proteinExistence type="predicted"/>
<evidence type="ECO:0000313" key="1">
    <source>
        <dbReference type="EMBL" id="RIX27513.1"/>
    </source>
</evidence>
<name>A0A3A1TTF9_9MICO</name>
<dbReference type="Gene3D" id="3.40.50.150">
    <property type="entry name" value="Vaccinia Virus protein VP39"/>
    <property type="match status" value="1"/>
</dbReference>
<gene>
    <name evidence="1" type="ORF">D1781_07970</name>
</gene>
<reference evidence="2" key="1">
    <citation type="submission" date="2018-09" db="EMBL/GenBank/DDBJ databases">
        <authorList>
            <person name="Kim I."/>
        </authorList>
    </citation>
    <scope>NUCLEOTIDE SEQUENCE [LARGE SCALE GENOMIC DNA]</scope>
    <source>
        <strain evidence="2">DD4a</strain>
    </source>
</reference>
<protein>
    <recommendedName>
        <fullName evidence="3">Class I SAM-dependent methyltransferase</fullName>
    </recommendedName>
</protein>
<evidence type="ECO:0000313" key="2">
    <source>
        <dbReference type="Proteomes" id="UP000265742"/>
    </source>
</evidence>
<sequence length="91" mass="10208">MLLHLDRDELAAVLARVHDALRPTGVLACTVKEGDGEEVHSRKLGLPRRFTYWRPAPLRTVLQGAAFDVLSIERSHGEVDDRLQVLVRRAA</sequence>
<dbReference type="Proteomes" id="UP000265742">
    <property type="component" value="Unassembled WGS sequence"/>
</dbReference>